<evidence type="ECO:0000313" key="6">
    <source>
        <dbReference type="Proteomes" id="UP001199525"/>
    </source>
</evidence>
<dbReference type="InterPro" id="IPR050490">
    <property type="entry name" value="Bact_solute-bd_prot1"/>
</dbReference>
<evidence type="ECO:0000256" key="3">
    <source>
        <dbReference type="ARBA" id="ARBA00022729"/>
    </source>
</evidence>
<reference evidence="5 6" key="1">
    <citation type="journal article" date="2021" name="Microorganisms">
        <title>Genome Evolution of Filamentous Cyanobacterium Nostoc Species: From Facultative Symbiosis to Free Living.</title>
        <authorList>
            <person name="Huo D."/>
            <person name="Li H."/>
            <person name="Cai F."/>
            <person name="Guo X."/>
            <person name="Qiao Z."/>
            <person name="Wang W."/>
            <person name="Yu G."/>
            <person name="Li R."/>
        </authorList>
    </citation>
    <scope>NUCLEOTIDE SEQUENCE [LARGE SCALE GENOMIC DNA]</scope>
    <source>
        <strain evidence="5 6">CHAB 5714</strain>
    </source>
</reference>
<keyword evidence="3" id="KW-0732">Signal</keyword>
<feature type="transmembrane region" description="Helical" evidence="4">
    <location>
        <begin position="20"/>
        <end position="40"/>
    </location>
</feature>
<dbReference type="RefSeq" id="WP_229485878.1">
    <property type="nucleotide sequence ID" value="NZ_JAIVFQ010000022.1"/>
</dbReference>
<comment type="similarity">
    <text evidence="1">Belongs to the bacterial solute-binding protein 1 family.</text>
</comment>
<dbReference type="InterPro" id="IPR006059">
    <property type="entry name" value="SBP"/>
</dbReference>
<dbReference type="SUPFAM" id="SSF53850">
    <property type="entry name" value="Periplasmic binding protein-like II"/>
    <property type="match status" value="1"/>
</dbReference>
<evidence type="ECO:0000256" key="1">
    <source>
        <dbReference type="ARBA" id="ARBA00008520"/>
    </source>
</evidence>
<dbReference type="PANTHER" id="PTHR43649:SF34">
    <property type="entry name" value="ABC TRANSPORTER PERIPLASMIC-BINDING PROTEIN YCJN-RELATED"/>
    <property type="match status" value="1"/>
</dbReference>
<name>A0ABS8I9D1_9NOSO</name>
<dbReference type="CDD" id="cd14750">
    <property type="entry name" value="PBP2_TMBP"/>
    <property type="match status" value="1"/>
</dbReference>
<organism evidence="5 6">
    <name type="scientific">Nostoc favosum CHAB5714</name>
    <dbReference type="NCBI Taxonomy" id="2780399"/>
    <lineage>
        <taxon>Bacteria</taxon>
        <taxon>Bacillati</taxon>
        <taxon>Cyanobacteriota</taxon>
        <taxon>Cyanophyceae</taxon>
        <taxon>Nostocales</taxon>
        <taxon>Nostocaceae</taxon>
        <taxon>Nostoc</taxon>
        <taxon>Nostoc favosum</taxon>
    </lineage>
</organism>
<dbReference type="Pfam" id="PF01547">
    <property type="entry name" value="SBP_bac_1"/>
    <property type="match status" value="1"/>
</dbReference>
<gene>
    <name evidence="5" type="ORF">LC586_16730</name>
</gene>
<proteinExistence type="inferred from homology"/>
<keyword evidence="2" id="KW-0813">Transport</keyword>
<dbReference type="Gene3D" id="3.40.190.10">
    <property type="entry name" value="Periplasmic binding protein-like II"/>
    <property type="match status" value="2"/>
</dbReference>
<keyword evidence="4" id="KW-1133">Transmembrane helix</keyword>
<keyword evidence="4" id="KW-0812">Transmembrane</keyword>
<dbReference type="Proteomes" id="UP001199525">
    <property type="component" value="Unassembled WGS sequence"/>
</dbReference>
<evidence type="ECO:0000313" key="5">
    <source>
        <dbReference type="EMBL" id="MCC5600820.1"/>
    </source>
</evidence>
<dbReference type="EMBL" id="JAIVFQ010000022">
    <property type="protein sequence ID" value="MCC5600820.1"/>
    <property type="molecule type" value="Genomic_DNA"/>
</dbReference>
<keyword evidence="4" id="KW-0472">Membrane</keyword>
<evidence type="ECO:0000256" key="4">
    <source>
        <dbReference type="SAM" id="Phobius"/>
    </source>
</evidence>
<accession>A0ABS8I9D1</accession>
<keyword evidence="6" id="KW-1185">Reference proteome</keyword>
<protein>
    <submittedName>
        <fullName evidence="5">ABC transporter substrate-binding protein</fullName>
    </submittedName>
</protein>
<comment type="caution">
    <text evidence="5">The sequence shown here is derived from an EMBL/GenBank/DDBJ whole genome shotgun (WGS) entry which is preliminary data.</text>
</comment>
<dbReference type="PANTHER" id="PTHR43649">
    <property type="entry name" value="ARABINOSE-BINDING PROTEIN-RELATED"/>
    <property type="match status" value="1"/>
</dbReference>
<evidence type="ECO:0000256" key="2">
    <source>
        <dbReference type="ARBA" id="ARBA00022448"/>
    </source>
</evidence>
<sequence length="455" mass="51130">MLYRKPINKLQKFIQKQSYLHIGVFLATLLSIILFSWVALSQQPVILNLLMTAPDAEPWRQGLIRDFEVENPGIRINLVEGPNATNLLEDLYTSSFILGESPYDLINMDVIWTSKFAAAGWLLPLGDRISKEELGAFSSQDVEGGRYQDKLYRIPVRSDVGMLYYREDLIKQAGLKPPETFDDLIRISQVLQKKKQVNWGYVWQGRQYEGLVAMFAEVLDGFGGFWVNPDTLEVGLDRPETLRAIEFLRSTVREGVSPPGVTTYQEEDTRRLFQSGQVAFLRSWPYAWPLAQAENSPIRGKIAIKPMVHAPGKTGAACLGGWGLGIAKSSQHPEEAWKAIQYFTSREAQRRFIFSAGYVPSRRDLFTDPEIVAKYPHYPQLFEVVDNAVLRPPIAQYAQTSDILQRYLSAALSGRMNPERAMQAAAAETRRLLGAGGTLRLRSVTRGQGAGGVRS</sequence>